<dbReference type="Proteomes" id="UP000239494">
    <property type="component" value="Unassembled WGS sequence"/>
</dbReference>
<evidence type="ECO:0000259" key="9">
    <source>
        <dbReference type="PROSITE" id="PS51384"/>
    </source>
</evidence>
<dbReference type="RefSeq" id="WP_106186195.1">
    <property type="nucleotide sequence ID" value="NZ_PVTF01000002.1"/>
</dbReference>
<dbReference type="GO" id="GO:0046872">
    <property type="term" value="F:metal ion binding"/>
    <property type="evidence" value="ECO:0007669"/>
    <property type="project" value="UniProtKB-KW"/>
</dbReference>
<dbReference type="InterPro" id="IPR039261">
    <property type="entry name" value="FNR_nucleotide-bd"/>
</dbReference>
<dbReference type="AlphaFoldDB" id="A0A2T0TFW9"/>
<dbReference type="Gene3D" id="2.40.30.10">
    <property type="entry name" value="Translation factors"/>
    <property type="match status" value="1"/>
</dbReference>
<dbReference type="EMBL" id="PVTF01000002">
    <property type="protein sequence ID" value="PRY44582.1"/>
    <property type="molecule type" value="Genomic_DNA"/>
</dbReference>
<dbReference type="PRINTS" id="PR00409">
    <property type="entry name" value="PHDIOXRDTASE"/>
</dbReference>
<evidence type="ECO:0000256" key="2">
    <source>
        <dbReference type="ARBA" id="ARBA00022630"/>
    </source>
</evidence>
<comment type="cofactor">
    <cofactor evidence="1">
        <name>FAD</name>
        <dbReference type="ChEBI" id="CHEBI:57692"/>
    </cofactor>
</comment>
<dbReference type="GO" id="GO:0051537">
    <property type="term" value="F:2 iron, 2 sulfur cluster binding"/>
    <property type="evidence" value="ECO:0007669"/>
    <property type="project" value="UniProtKB-KW"/>
</dbReference>
<dbReference type="InterPro" id="IPR017938">
    <property type="entry name" value="Riboflavin_synthase-like_b-brl"/>
</dbReference>
<dbReference type="Gene3D" id="3.10.20.30">
    <property type="match status" value="1"/>
</dbReference>
<comment type="caution">
    <text evidence="10">The sequence shown here is derived from an EMBL/GenBank/DDBJ whole genome shotgun (WGS) entry which is preliminary data.</text>
</comment>
<keyword evidence="7" id="KW-0411">Iron-sulfur</keyword>
<dbReference type="SUPFAM" id="SSF54292">
    <property type="entry name" value="2Fe-2S ferredoxin-like"/>
    <property type="match status" value="1"/>
</dbReference>
<dbReference type="SUPFAM" id="SSF52343">
    <property type="entry name" value="Ferredoxin reductase-like, C-terminal NADP-linked domain"/>
    <property type="match status" value="1"/>
</dbReference>
<dbReference type="InterPro" id="IPR017927">
    <property type="entry name" value="FAD-bd_FR_type"/>
</dbReference>
<evidence type="ECO:0000256" key="3">
    <source>
        <dbReference type="ARBA" id="ARBA00022714"/>
    </source>
</evidence>
<evidence type="ECO:0000256" key="6">
    <source>
        <dbReference type="ARBA" id="ARBA00023004"/>
    </source>
</evidence>
<evidence type="ECO:0000256" key="7">
    <source>
        <dbReference type="ARBA" id="ARBA00023014"/>
    </source>
</evidence>
<evidence type="ECO:0000313" key="11">
    <source>
        <dbReference type="Proteomes" id="UP000239494"/>
    </source>
</evidence>
<dbReference type="CDD" id="cd00207">
    <property type="entry name" value="fer2"/>
    <property type="match status" value="1"/>
</dbReference>
<evidence type="ECO:0000313" key="10">
    <source>
        <dbReference type="EMBL" id="PRY44582.1"/>
    </source>
</evidence>
<sequence>MDLVLVDRQSIADDVVLLSLRREDGGALPPWEPGAHVDVVLGDLVRQYSLCSDPADRTTWRIAVRRAEDGRGGSSRAHALAVGDAVWVHGPRNTFPLVPAARYLFVAGGIGITPILPMVRRAAADGIPWRLVYVGRRRSAMAFRDELPDGVELHPRDEVGPPDLAALLSGTDDGTAVYCCGPERMLAAVSSRPRGPSPHVERFSALPVGEPGAFEVELASSGLVLPVPADRSVLDVLEAAGVAVLWSCREGTCGTCETGVLAGAPEHHDTVLTEDERRVGDVLMVCVSRSSGRLVLDL</sequence>
<feature type="domain" description="FAD-binding FR-type" evidence="9">
    <location>
        <begin position="1"/>
        <end position="98"/>
    </location>
</feature>
<reference evidence="10 11" key="1">
    <citation type="submission" date="2018-03" db="EMBL/GenBank/DDBJ databases">
        <title>Genomic Encyclopedia of Archaeal and Bacterial Type Strains, Phase II (KMG-II): from individual species to whole genera.</title>
        <authorList>
            <person name="Goeker M."/>
        </authorList>
    </citation>
    <scope>NUCLEOTIDE SEQUENCE [LARGE SCALE GENOMIC DNA]</scope>
    <source>
        <strain evidence="10 11">DSM 44720</strain>
    </source>
</reference>
<organism evidence="10 11">
    <name type="scientific">Umezawaea tangerina</name>
    <dbReference type="NCBI Taxonomy" id="84725"/>
    <lineage>
        <taxon>Bacteria</taxon>
        <taxon>Bacillati</taxon>
        <taxon>Actinomycetota</taxon>
        <taxon>Actinomycetes</taxon>
        <taxon>Pseudonocardiales</taxon>
        <taxon>Pseudonocardiaceae</taxon>
        <taxon>Umezawaea</taxon>
    </lineage>
</organism>
<evidence type="ECO:0000256" key="4">
    <source>
        <dbReference type="ARBA" id="ARBA00022723"/>
    </source>
</evidence>
<dbReference type="GO" id="GO:0016491">
    <property type="term" value="F:oxidoreductase activity"/>
    <property type="evidence" value="ECO:0007669"/>
    <property type="project" value="UniProtKB-KW"/>
</dbReference>
<dbReference type="OrthoDB" id="3807506at2"/>
<keyword evidence="2" id="KW-0285">Flavoprotein</keyword>
<keyword evidence="11" id="KW-1185">Reference proteome</keyword>
<dbReference type="PROSITE" id="PS51085">
    <property type="entry name" value="2FE2S_FER_2"/>
    <property type="match status" value="1"/>
</dbReference>
<dbReference type="InterPro" id="IPR001041">
    <property type="entry name" value="2Fe-2S_ferredoxin-type"/>
</dbReference>
<dbReference type="Pfam" id="PF00111">
    <property type="entry name" value="Fer2"/>
    <property type="match status" value="1"/>
</dbReference>
<dbReference type="InterPro" id="IPR006058">
    <property type="entry name" value="2Fe2S_fd_BS"/>
</dbReference>
<feature type="domain" description="2Fe-2S ferredoxin-type" evidence="8">
    <location>
        <begin position="214"/>
        <end position="298"/>
    </location>
</feature>
<evidence type="ECO:0000259" key="8">
    <source>
        <dbReference type="PROSITE" id="PS51085"/>
    </source>
</evidence>
<dbReference type="PROSITE" id="PS00197">
    <property type="entry name" value="2FE2S_FER_1"/>
    <property type="match status" value="1"/>
</dbReference>
<dbReference type="InterPro" id="IPR012675">
    <property type="entry name" value="Beta-grasp_dom_sf"/>
</dbReference>
<name>A0A2T0TFW9_9PSEU</name>
<dbReference type="PROSITE" id="PS51384">
    <property type="entry name" value="FAD_FR"/>
    <property type="match status" value="1"/>
</dbReference>
<dbReference type="Gene3D" id="3.40.50.80">
    <property type="entry name" value="Nucleotide-binding domain of ferredoxin-NADP reductase (FNR) module"/>
    <property type="match status" value="1"/>
</dbReference>
<evidence type="ECO:0000256" key="1">
    <source>
        <dbReference type="ARBA" id="ARBA00001974"/>
    </source>
</evidence>
<dbReference type="PANTHER" id="PTHR47354">
    <property type="entry name" value="NADH OXIDOREDUCTASE HCR"/>
    <property type="match status" value="1"/>
</dbReference>
<keyword evidence="3" id="KW-0001">2Fe-2S</keyword>
<evidence type="ECO:0000256" key="5">
    <source>
        <dbReference type="ARBA" id="ARBA00023002"/>
    </source>
</evidence>
<keyword evidence="5" id="KW-0560">Oxidoreductase</keyword>
<dbReference type="InterPro" id="IPR036010">
    <property type="entry name" value="2Fe-2S_ferredoxin-like_sf"/>
</dbReference>
<dbReference type="SUPFAM" id="SSF63380">
    <property type="entry name" value="Riboflavin synthase domain-like"/>
    <property type="match status" value="1"/>
</dbReference>
<dbReference type="PANTHER" id="PTHR47354:SF1">
    <property type="entry name" value="CARNITINE MONOOXYGENASE REDUCTASE SUBUNIT"/>
    <property type="match status" value="1"/>
</dbReference>
<keyword evidence="4" id="KW-0479">Metal-binding</keyword>
<accession>A0A2T0TFW9</accession>
<dbReference type="InterPro" id="IPR050415">
    <property type="entry name" value="MRET"/>
</dbReference>
<protein>
    <submittedName>
        <fullName evidence="10">Ferredoxin-NADP reductase</fullName>
    </submittedName>
</protein>
<gene>
    <name evidence="10" type="ORF">CLV43_102147</name>
</gene>
<dbReference type="CDD" id="cd06185">
    <property type="entry name" value="PDR_like"/>
    <property type="match status" value="1"/>
</dbReference>
<proteinExistence type="predicted"/>
<keyword evidence="6" id="KW-0408">Iron</keyword>